<protein>
    <submittedName>
        <fullName evidence="1">Uncharacterized protein</fullName>
    </submittedName>
</protein>
<evidence type="ECO:0000313" key="1">
    <source>
        <dbReference type="EMBL" id="KAF1949834.1"/>
    </source>
</evidence>
<name>A0A6A5TCB0_9PLEO</name>
<evidence type="ECO:0000313" key="2">
    <source>
        <dbReference type="Proteomes" id="UP000800035"/>
    </source>
</evidence>
<reference evidence="1" key="1">
    <citation type="journal article" date="2020" name="Stud. Mycol.">
        <title>101 Dothideomycetes genomes: a test case for predicting lifestyles and emergence of pathogens.</title>
        <authorList>
            <person name="Haridas S."/>
            <person name="Albert R."/>
            <person name="Binder M."/>
            <person name="Bloem J."/>
            <person name="Labutti K."/>
            <person name="Salamov A."/>
            <person name="Andreopoulos B."/>
            <person name="Baker S."/>
            <person name="Barry K."/>
            <person name="Bills G."/>
            <person name="Bluhm B."/>
            <person name="Cannon C."/>
            <person name="Castanera R."/>
            <person name="Culley D."/>
            <person name="Daum C."/>
            <person name="Ezra D."/>
            <person name="Gonzalez J."/>
            <person name="Henrissat B."/>
            <person name="Kuo A."/>
            <person name="Liang C."/>
            <person name="Lipzen A."/>
            <person name="Lutzoni F."/>
            <person name="Magnuson J."/>
            <person name="Mondo S."/>
            <person name="Nolan M."/>
            <person name="Ohm R."/>
            <person name="Pangilinan J."/>
            <person name="Park H.-J."/>
            <person name="Ramirez L."/>
            <person name="Alfaro M."/>
            <person name="Sun H."/>
            <person name="Tritt A."/>
            <person name="Yoshinaga Y."/>
            <person name="Zwiers L.-H."/>
            <person name="Turgeon B."/>
            <person name="Goodwin S."/>
            <person name="Spatafora J."/>
            <person name="Crous P."/>
            <person name="Grigoriev I."/>
        </authorList>
    </citation>
    <scope>NUCLEOTIDE SEQUENCE</scope>
    <source>
        <strain evidence="1">CBS 675.92</strain>
    </source>
</reference>
<dbReference type="AlphaFoldDB" id="A0A6A5TCB0"/>
<keyword evidence="2" id="KW-1185">Reference proteome</keyword>
<dbReference type="EMBL" id="ML977031">
    <property type="protein sequence ID" value="KAF1949834.1"/>
    <property type="molecule type" value="Genomic_DNA"/>
</dbReference>
<organism evidence="1 2">
    <name type="scientific">Byssothecium circinans</name>
    <dbReference type="NCBI Taxonomy" id="147558"/>
    <lineage>
        <taxon>Eukaryota</taxon>
        <taxon>Fungi</taxon>
        <taxon>Dikarya</taxon>
        <taxon>Ascomycota</taxon>
        <taxon>Pezizomycotina</taxon>
        <taxon>Dothideomycetes</taxon>
        <taxon>Pleosporomycetidae</taxon>
        <taxon>Pleosporales</taxon>
        <taxon>Massarineae</taxon>
        <taxon>Massarinaceae</taxon>
        <taxon>Byssothecium</taxon>
    </lineage>
</organism>
<dbReference type="Proteomes" id="UP000800035">
    <property type="component" value="Unassembled WGS sequence"/>
</dbReference>
<accession>A0A6A5TCB0</accession>
<sequence length="168" mass="18938">MILDKIRSPTRTVRWSCGEDVGVADHKTCEKQHVDRKLRLPFCSTVCSSNNALRLDECAQKVKIHLAVVVSGRRMVKTEGWTSRRNATVSIVTLFPPFRPTATPKQAQLWQNGSASQIQVVVRSEMGAAMRRYCLGRVPHCFASQAVSVFALSATSRLRRWRDQPNSR</sequence>
<proteinExistence type="predicted"/>
<gene>
    <name evidence="1" type="ORF">CC80DRAFT_251730</name>
</gene>